<dbReference type="EMBL" id="UINC01031128">
    <property type="protein sequence ID" value="SVB16678.1"/>
    <property type="molecule type" value="Genomic_DNA"/>
</dbReference>
<evidence type="ECO:0000313" key="2">
    <source>
        <dbReference type="EMBL" id="SVB16678.1"/>
    </source>
</evidence>
<sequence length="28" mass="3144">MDFGMTIPTRGPLAEPQTIEQLARRADQ</sequence>
<name>A0A382BS59_9ZZZZ</name>
<protein>
    <submittedName>
        <fullName evidence="2">Uncharacterized protein</fullName>
    </submittedName>
</protein>
<accession>A0A382BS59</accession>
<gene>
    <name evidence="2" type="ORF">METZ01_LOCUS169532</name>
</gene>
<evidence type="ECO:0000256" key="1">
    <source>
        <dbReference type="SAM" id="MobiDB-lite"/>
    </source>
</evidence>
<proteinExistence type="predicted"/>
<feature type="non-terminal residue" evidence="2">
    <location>
        <position position="28"/>
    </location>
</feature>
<organism evidence="2">
    <name type="scientific">marine metagenome</name>
    <dbReference type="NCBI Taxonomy" id="408172"/>
    <lineage>
        <taxon>unclassified sequences</taxon>
        <taxon>metagenomes</taxon>
        <taxon>ecological metagenomes</taxon>
    </lineage>
</organism>
<reference evidence="2" key="1">
    <citation type="submission" date="2018-05" db="EMBL/GenBank/DDBJ databases">
        <authorList>
            <person name="Lanie J.A."/>
            <person name="Ng W.-L."/>
            <person name="Kazmierczak K.M."/>
            <person name="Andrzejewski T.M."/>
            <person name="Davidsen T.M."/>
            <person name="Wayne K.J."/>
            <person name="Tettelin H."/>
            <person name="Glass J.I."/>
            <person name="Rusch D."/>
            <person name="Podicherti R."/>
            <person name="Tsui H.-C.T."/>
            <person name="Winkler M.E."/>
        </authorList>
    </citation>
    <scope>NUCLEOTIDE SEQUENCE</scope>
</reference>
<dbReference type="AlphaFoldDB" id="A0A382BS59"/>
<feature type="region of interest" description="Disordered" evidence="1">
    <location>
        <begin position="1"/>
        <end position="28"/>
    </location>
</feature>